<proteinExistence type="predicted"/>
<organism evidence="1">
    <name type="scientific">viral metagenome</name>
    <dbReference type="NCBI Taxonomy" id="1070528"/>
    <lineage>
        <taxon>unclassified sequences</taxon>
        <taxon>metagenomes</taxon>
        <taxon>organismal metagenomes</taxon>
    </lineage>
</organism>
<dbReference type="EMBL" id="MN740644">
    <property type="protein sequence ID" value="QHS79481.1"/>
    <property type="molecule type" value="Genomic_DNA"/>
</dbReference>
<sequence length="83" mass="9297">MSNWAFLAILAGLVLVYVLLSRTKEGFALEFVDRSNEKRTDATRASSYNQETNHFKPTVPLAEATPGVPTPYRVNMFDSYIPA</sequence>
<dbReference type="AlphaFoldDB" id="A0A6C0AJH0"/>
<reference evidence="1" key="1">
    <citation type="journal article" date="2020" name="Nature">
        <title>Giant virus diversity and host interactions through global metagenomics.</title>
        <authorList>
            <person name="Schulz F."/>
            <person name="Roux S."/>
            <person name="Paez-Espino D."/>
            <person name="Jungbluth S."/>
            <person name="Walsh D.A."/>
            <person name="Denef V.J."/>
            <person name="McMahon K.D."/>
            <person name="Konstantinidis K.T."/>
            <person name="Eloe-Fadrosh E.A."/>
            <person name="Kyrpides N.C."/>
            <person name="Woyke T."/>
        </authorList>
    </citation>
    <scope>NUCLEOTIDE SEQUENCE</scope>
    <source>
        <strain evidence="1">GVMAG-S-1035237-23</strain>
    </source>
</reference>
<name>A0A6C0AJH0_9ZZZZ</name>
<accession>A0A6C0AJH0</accession>
<evidence type="ECO:0000313" key="1">
    <source>
        <dbReference type="EMBL" id="QHS79481.1"/>
    </source>
</evidence>
<protein>
    <submittedName>
        <fullName evidence="1">Uncharacterized protein</fullName>
    </submittedName>
</protein>